<dbReference type="EMBL" id="JABSTQ010010700">
    <property type="protein sequence ID" value="KAG0418789.1"/>
    <property type="molecule type" value="Genomic_DNA"/>
</dbReference>
<name>A0AC60PG37_IXOPE</name>
<evidence type="ECO:0000313" key="1">
    <source>
        <dbReference type="EMBL" id="KAG0418789.1"/>
    </source>
</evidence>
<evidence type="ECO:0000313" key="2">
    <source>
        <dbReference type="Proteomes" id="UP000805193"/>
    </source>
</evidence>
<keyword evidence="2" id="KW-1185">Reference proteome</keyword>
<organism evidence="1 2">
    <name type="scientific">Ixodes persulcatus</name>
    <name type="common">Taiga tick</name>
    <dbReference type="NCBI Taxonomy" id="34615"/>
    <lineage>
        <taxon>Eukaryota</taxon>
        <taxon>Metazoa</taxon>
        <taxon>Ecdysozoa</taxon>
        <taxon>Arthropoda</taxon>
        <taxon>Chelicerata</taxon>
        <taxon>Arachnida</taxon>
        <taxon>Acari</taxon>
        <taxon>Parasitiformes</taxon>
        <taxon>Ixodida</taxon>
        <taxon>Ixodoidea</taxon>
        <taxon>Ixodidae</taxon>
        <taxon>Ixodinae</taxon>
        <taxon>Ixodes</taxon>
    </lineage>
</organism>
<comment type="caution">
    <text evidence="1">The sequence shown here is derived from an EMBL/GenBank/DDBJ whole genome shotgun (WGS) entry which is preliminary data.</text>
</comment>
<proteinExistence type="predicted"/>
<accession>A0AC60PG37</accession>
<gene>
    <name evidence="1" type="ORF">HPB47_004580</name>
</gene>
<reference evidence="1 2" key="1">
    <citation type="journal article" date="2020" name="Cell">
        <title>Large-Scale Comparative Analyses of Tick Genomes Elucidate Their Genetic Diversity and Vector Capacities.</title>
        <authorList>
            <consortium name="Tick Genome and Microbiome Consortium (TIGMIC)"/>
            <person name="Jia N."/>
            <person name="Wang J."/>
            <person name="Shi W."/>
            <person name="Du L."/>
            <person name="Sun Y."/>
            <person name="Zhan W."/>
            <person name="Jiang J.F."/>
            <person name="Wang Q."/>
            <person name="Zhang B."/>
            <person name="Ji P."/>
            <person name="Bell-Sakyi L."/>
            <person name="Cui X.M."/>
            <person name="Yuan T.T."/>
            <person name="Jiang B.G."/>
            <person name="Yang W.F."/>
            <person name="Lam T.T."/>
            <person name="Chang Q.C."/>
            <person name="Ding S.J."/>
            <person name="Wang X.J."/>
            <person name="Zhu J.G."/>
            <person name="Ruan X.D."/>
            <person name="Zhao L."/>
            <person name="Wei J.T."/>
            <person name="Ye R.Z."/>
            <person name="Que T.C."/>
            <person name="Du C.H."/>
            <person name="Zhou Y.H."/>
            <person name="Cheng J.X."/>
            <person name="Dai P.F."/>
            <person name="Guo W.B."/>
            <person name="Han X.H."/>
            <person name="Huang E.J."/>
            <person name="Li L.F."/>
            <person name="Wei W."/>
            <person name="Gao Y.C."/>
            <person name="Liu J.Z."/>
            <person name="Shao H.Z."/>
            <person name="Wang X."/>
            <person name="Wang C.C."/>
            <person name="Yang T.C."/>
            <person name="Huo Q.B."/>
            <person name="Li W."/>
            <person name="Chen H.Y."/>
            <person name="Chen S.E."/>
            <person name="Zhou L.G."/>
            <person name="Ni X.B."/>
            <person name="Tian J.H."/>
            <person name="Sheng Y."/>
            <person name="Liu T."/>
            <person name="Pan Y.S."/>
            <person name="Xia L.Y."/>
            <person name="Li J."/>
            <person name="Zhao F."/>
            <person name="Cao W.C."/>
        </authorList>
    </citation>
    <scope>NUCLEOTIDE SEQUENCE [LARGE SCALE GENOMIC DNA]</scope>
    <source>
        <strain evidence="1">Iper-2018</strain>
    </source>
</reference>
<protein>
    <submittedName>
        <fullName evidence="1">Uncharacterized protein</fullName>
    </submittedName>
</protein>
<sequence>MFPDSQIAKGFQCGRKKISYIISDGLGPYFKEKVVQKLVQPEVFYSIMIDETPVPEAKVQQLDVLARYYSVNTQNVVVEHLQSFHLGHATAEELFRCVEDALNELPKKNMIFEKFQTLSQSKEPLLHIFYDEMVALVKQPRLCSCVQVDAPYFHRAVLLSIGVYQIWLDLVIFRS</sequence>
<dbReference type="Proteomes" id="UP000805193">
    <property type="component" value="Unassembled WGS sequence"/>
</dbReference>